<proteinExistence type="predicted"/>
<sequence length="137" mass="15261">MKIRAVSIAVSAHENFGERIYLTSALEHAPRFVAIWNGNDDKSRTLRTRILKDARGRSIAVLHRCALLTSLFGTSPISLNYNIRSSCLAQRRDDRASDSAGPHDNNVVRLRRGTIFHMQTQQGIEVTTLATSRRGCG</sequence>
<keyword evidence="2" id="KW-1185">Reference proteome</keyword>
<gene>
    <name evidence="1" type="ORF">BN961_03930</name>
</gene>
<evidence type="ECO:0000313" key="2">
    <source>
        <dbReference type="Proteomes" id="UP000035762"/>
    </source>
</evidence>
<evidence type="ECO:0000313" key="1">
    <source>
        <dbReference type="EMBL" id="CEG10490.1"/>
    </source>
</evidence>
<protein>
    <submittedName>
        <fullName evidence="1">Uncharacterized protein</fullName>
    </submittedName>
</protein>
<reference evidence="1 2" key="1">
    <citation type="journal article" date="2014" name="Genome Announc.">
        <title>Genome Sequence of Afipia felis Strain 76713, Isolated in Hospital Water Using an Amoeba Co-Culture Procedure.</title>
        <authorList>
            <person name="Benamar S."/>
            <person name="La Scola B."/>
            <person name="Croce O."/>
        </authorList>
    </citation>
    <scope>NUCLEOTIDE SEQUENCE [LARGE SCALE GENOMIC DNA]</scope>
    <source>
        <strain evidence="1 2">76713</strain>
    </source>
</reference>
<name>A0A090MT15_AFIFE</name>
<dbReference type="EMBL" id="CCAZ020000003">
    <property type="protein sequence ID" value="CEG10490.1"/>
    <property type="molecule type" value="Genomic_DNA"/>
</dbReference>
<dbReference type="AlphaFoldDB" id="A0A090MT15"/>
<organism evidence="1 2">
    <name type="scientific">Afipia felis</name>
    <name type="common">Cat scratch disease bacillus</name>
    <dbReference type="NCBI Taxonomy" id="1035"/>
    <lineage>
        <taxon>Bacteria</taxon>
        <taxon>Pseudomonadati</taxon>
        <taxon>Pseudomonadota</taxon>
        <taxon>Alphaproteobacteria</taxon>
        <taxon>Hyphomicrobiales</taxon>
        <taxon>Nitrobacteraceae</taxon>
        <taxon>Afipia</taxon>
    </lineage>
</organism>
<comment type="caution">
    <text evidence="1">The sequence shown here is derived from an EMBL/GenBank/DDBJ whole genome shotgun (WGS) entry which is preliminary data.</text>
</comment>
<accession>A0A090MT15</accession>
<dbReference type="Proteomes" id="UP000035762">
    <property type="component" value="Unassembled WGS sequence"/>
</dbReference>